<dbReference type="InterPro" id="IPR036061">
    <property type="entry name" value="CheW-like_dom_sf"/>
</dbReference>
<dbReference type="EMBL" id="VIKS01000003">
    <property type="protein sequence ID" value="TQV89073.1"/>
    <property type="molecule type" value="Genomic_DNA"/>
</dbReference>
<dbReference type="SUPFAM" id="SSF50341">
    <property type="entry name" value="CheW-like"/>
    <property type="match status" value="1"/>
</dbReference>
<proteinExistence type="predicted"/>
<dbReference type="OrthoDB" id="5570983at2"/>
<keyword evidence="3" id="KW-1185">Reference proteome</keyword>
<protein>
    <recommendedName>
        <fullName evidence="1">CheW-like domain-containing protein</fullName>
    </recommendedName>
</protein>
<dbReference type="GO" id="GO:0007165">
    <property type="term" value="P:signal transduction"/>
    <property type="evidence" value="ECO:0007669"/>
    <property type="project" value="InterPro"/>
</dbReference>
<dbReference type="Pfam" id="PF01584">
    <property type="entry name" value="CheW"/>
    <property type="match status" value="1"/>
</dbReference>
<accession>A0A545UI23</accession>
<dbReference type="Gene3D" id="2.30.30.40">
    <property type="entry name" value="SH3 Domains"/>
    <property type="match status" value="1"/>
</dbReference>
<dbReference type="PROSITE" id="PS50851">
    <property type="entry name" value="CHEW"/>
    <property type="match status" value="1"/>
</dbReference>
<dbReference type="RefSeq" id="WP_142892558.1">
    <property type="nucleotide sequence ID" value="NZ_ML660161.1"/>
</dbReference>
<comment type="caution">
    <text evidence="2">The sequence shown here is derived from an EMBL/GenBank/DDBJ whole genome shotgun (WGS) entry which is preliminary data.</text>
</comment>
<dbReference type="Gene3D" id="2.40.50.180">
    <property type="entry name" value="CheA-289, Domain 4"/>
    <property type="match status" value="1"/>
</dbReference>
<dbReference type="InterPro" id="IPR002545">
    <property type="entry name" value="CheW-lke_dom"/>
</dbReference>
<gene>
    <name evidence="2" type="ORF">FLL46_05970</name>
</gene>
<dbReference type="AlphaFoldDB" id="A0A545UI23"/>
<dbReference type="Proteomes" id="UP000315439">
    <property type="component" value="Unassembled WGS sequence"/>
</dbReference>
<sequence length="188" mass="20946">MTDIEISSSEKQDSGLILPSQALSIKPAKFKPLSDQSGSDANRTNQQKLNGFKVGNLNLMVSATINCQINLNSKVFPMPNGAPSLVGVTSHKGNIIPVYSIHKYLTDTEVSLKNNLYLLIFKIEESYVAIYSDTLPVRKQFSTSQLKSDSLDINKKLKQSTSNVYQENNGEIWFQLDGGNFFRQLSKH</sequence>
<evidence type="ECO:0000259" key="1">
    <source>
        <dbReference type="PROSITE" id="PS50851"/>
    </source>
</evidence>
<name>A0A545UI23_9GAMM</name>
<evidence type="ECO:0000313" key="3">
    <source>
        <dbReference type="Proteomes" id="UP000315439"/>
    </source>
</evidence>
<reference evidence="2 3" key="1">
    <citation type="submission" date="2019-07" db="EMBL/GenBank/DDBJ databases">
        <title>Draft genome for Aliikangiella sp. M105.</title>
        <authorList>
            <person name="Wang G."/>
        </authorList>
    </citation>
    <scope>NUCLEOTIDE SEQUENCE [LARGE SCALE GENOMIC DNA]</scope>
    <source>
        <strain evidence="2 3">M105</strain>
    </source>
</reference>
<feature type="domain" description="CheW-like" evidence="1">
    <location>
        <begin position="46"/>
        <end position="187"/>
    </location>
</feature>
<evidence type="ECO:0000313" key="2">
    <source>
        <dbReference type="EMBL" id="TQV89073.1"/>
    </source>
</evidence>
<organism evidence="2 3">
    <name type="scientific">Aliikangiella coralliicola</name>
    <dbReference type="NCBI Taxonomy" id="2592383"/>
    <lineage>
        <taxon>Bacteria</taxon>
        <taxon>Pseudomonadati</taxon>
        <taxon>Pseudomonadota</taxon>
        <taxon>Gammaproteobacteria</taxon>
        <taxon>Oceanospirillales</taxon>
        <taxon>Pleioneaceae</taxon>
        <taxon>Aliikangiella</taxon>
    </lineage>
</organism>
<dbReference type="GO" id="GO:0006935">
    <property type="term" value="P:chemotaxis"/>
    <property type="evidence" value="ECO:0007669"/>
    <property type="project" value="InterPro"/>
</dbReference>